<dbReference type="AlphaFoldDB" id="A0A2H3DDX1"/>
<sequence length="93" mass="10579">MHSYACRFPRRTESYHKSPSIRIHSLWGYLWFHVLILRAVPSTLKSPEGEKAGACESGSNGERSFNLASCLEVTQNHRHTFPLIPSPLSQVDR</sequence>
<protein>
    <submittedName>
        <fullName evidence="1">Uncharacterized protein</fullName>
    </submittedName>
</protein>
<keyword evidence="2" id="KW-1185">Reference proteome</keyword>
<name>A0A2H3DDX1_ARMGA</name>
<dbReference type="InParanoid" id="A0A2H3DDX1"/>
<evidence type="ECO:0000313" key="2">
    <source>
        <dbReference type="Proteomes" id="UP000217790"/>
    </source>
</evidence>
<dbReference type="Proteomes" id="UP000217790">
    <property type="component" value="Unassembled WGS sequence"/>
</dbReference>
<proteinExistence type="predicted"/>
<gene>
    <name evidence="1" type="ORF">ARMGADRAFT_328157</name>
</gene>
<reference evidence="2" key="1">
    <citation type="journal article" date="2017" name="Nat. Ecol. Evol.">
        <title>Genome expansion and lineage-specific genetic innovations in the forest pathogenic fungi Armillaria.</title>
        <authorList>
            <person name="Sipos G."/>
            <person name="Prasanna A.N."/>
            <person name="Walter M.C."/>
            <person name="O'Connor E."/>
            <person name="Balint B."/>
            <person name="Krizsan K."/>
            <person name="Kiss B."/>
            <person name="Hess J."/>
            <person name="Varga T."/>
            <person name="Slot J."/>
            <person name="Riley R."/>
            <person name="Boka B."/>
            <person name="Rigling D."/>
            <person name="Barry K."/>
            <person name="Lee J."/>
            <person name="Mihaltcheva S."/>
            <person name="LaButti K."/>
            <person name="Lipzen A."/>
            <person name="Waldron R."/>
            <person name="Moloney N.M."/>
            <person name="Sperisen C."/>
            <person name="Kredics L."/>
            <person name="Vagvoelgyi C."/>
            <person name="Patrignani A."/>
            <person name="Fitzpatrick D."/>
            <person name="Nagy I."/>
            <person name="Doyle S."/>
            <person name="Anderson J.B."/>
            <person name="Grigoriev I.V."/>
            <person name="Gueldener U."/>
            <person name="Muensterkoetter M."/>
            <person name="Nagy L.G."/>
        </authorList>
    </citation>
    <scope>NUCLEOTIDE SEQUENCE [LARGE SCALE GENOMIC DNA]</scope>
    <source>
        <strain evidence="2">Ar21-2</strain>
    </source>
</reference>
<accession>A0A2H3DDX1</accession>
<organism evidence="1 2">
    <name type="scientific">Armillaria gallica</name>
    <name type="common">Bulbous honey fungus</name>
    <name type="synonym">Armillaria bulbosa</name>
    <dbReference type="NCBI Taxonomy" id="47427"/>
    <lineage>
        <taxon>Eukaryota</taxon>
        <taxon>Fungi</taxon>
        <taxon>Dikarya</taxon>
        <taxon>Basidiomycota</taxon>
        <taxon>Agaricomycotina</taxon>
        <taxon>Agaricomycetes</taxon>
        <taxon>Agaricomycetidae</taxon>
        <taxon>Agaricales</taxon>
        <taxon>Marasmiineae</taxon>
        <taxon>Physalacriaceae</taxon>
        <taxon>Armillaria</taxon>
    </lineage>
</organism>
<evidence type="ECO:0000313" key="1">
    <source>
        <dbReference type="EMBL" id="PBK89632.1"/>
    </source>
</evidence>
<dbReference type="EMBL" id="KZ293668">
    <property type="protein sequence ID" value="PBK89632.1"/>
    <property type="molecule type" value="Genomic_DNA"/>
</dbReference>